<dbReference type="EMBL" id="CM039173">
    <property type="protein sequence ID" value="KAH9770839.1"/>
    <property type="molecule type" value="Genomic_DNA"/>
</dbReference>
<name>A0ACB8LBY8_CITSI</name>
<comment type="caution">
    <text evidence="1">The sequence shown here is derived from an EMBL/GenBank/DDBJ whole genome shotgun (WGS) entry which is preliminary data.</text>
</comment>
<accession>A0ACB8LBY8</accession>
<proteinExistence type="predicted"/>
<evidence type="ECO:0000313" key="2">
    <source>
        <dbReference type="Proteomes" id="UP000829398"/>
    </source>
</evidence>
<sequence length="664" mass="74751">MKFYISTTGIKRVTISNTGTGKRSSAPAAALAGRRIPSSRTLLPVVLVLGIVLPFLFVRVAFLVLESSAVCSSSLEYAAKNYNTLDICENYVREVHQFPRFNSKLSYFAVGGPFVNSKLLIFDGVISLVGEGYLTDSVSHHKSTRFGELTAVKYLTLMILAVYVFSFTVLACTMKKLREELTRALIEAKDGSGNGGGRIQGTLDSFNELVKEVTSKRQDIKAFAFKTKAMGFFRLNLFACSEVNAFWFDGNYLAAELLKMEHEVQSSRQRESIYWHLASHGVPKSLHCLCLKLAEEYAVNAMARSRLPSPEYVSHLTDPSFHHVVLLTDNVLAASVVVSSTVQNSARPEKLVFHIVTDKKTYTPMHSWFAINSFRSAVVEVKGLHQYDWSQEVNVGVKEMLEAHRLIWSHYYKNLKHEDFEYEGENRRCLEVLSPSCLSLMNHLRIYIPELFPDLNKILFLDDDVVVQHDLSSLLELDLNGKVVGAVVGSSCGDNCCPGRKYKDYLNFSYPIISSNFDHDHCAWLYGMNVLDLEAWRRTNITATYHKWLKLNLKSGLELWQPGALPPALLALDGNVHPIDPSWHVAELGQRSLEAHEETLKSAAVLHFSGPAKPWLEIGLPEVREETYSVRPEGRRFGFSLCSCSIAQFDISYSHVQLFIIENR</sequence>
<gene>
    <name evidence="1" type="ORF">KPL71_012499</name>
</gene>
<organism evidence="1 2">
    <name type="scientific">Citrus sinensis</name>
    <name type="common">Sweet orange</name>
    <name type="synonym">Citrus aurantium var. sinensis</name>
    <dbReference type="NCBI Taxonomy" id="2711"/>
    <lineage>
        <taxon>Eukaryota</taxon>
        <taxon>Viridiplantae</taxon>
        <taxon>Streptophyta</taxon>
        <taxon>Embryophyta</taxon>
        <taxon>Tracheophyta</taxon>
        <taxon>Spermatophyta</taxon>
        <taxon>Magnoliopsida</taxon>
        <taxon>eudicotyledons</taxon>
        <taxon>Gunneridae</taxon>
        <taxon>Pentapetalae</taxon>
        <taxon>rosids</taxon>
        <taxon>malvids</taxon>
        <taxon>Sapindales</taxon>
        <taxon>Rutaceae</taxon>
        <taxon>Aurantioideae</taxon>
        <taxon>Citrus</taxon>
    </lineage>
</organism>
<keyword evidence="2" id="KW-1185">Reference proteome</keyword>
<dbReference type="Proteomes" id="UP000829398">
    <property type="component" value="Chromosome 4"/>
</dbReference>
<evidence type="ECO:0000313" key="1">
    <source>
        <dbReference type="EMBL" id="KAH9770839.1"/>
    </source>
</evidence>
<reference evidence="2" key="1">
    <citation type="journal article" date="2023" name="Hortic. Res.">
        <title>A chromosome-level phased genome enabling allele-level studies in sweet orange: a case study on citrus Huanglongbing tolerance.</title>
        <authorList>
            <person name="Wu B."/>
            <person name="Yu Q."/>
            <person name="Deng Z."/>
            <person name="Duan Y."/>
            <person name="Luo F."/>
            <person name="Gmitter F. Jr."/>
        </authorList>
    </citation>
    <scope>NUCLEOTIDE SEQUENCE [LARGE SCALE GENOMIC DNA]</scope>
    <source>
        <strain evidence="2">cv. Valencia</strain>
    </source>
</reference>
<protein>
    <submittedName>
        <fullName evidence="1">Galacturonosyltransferase 15</fullName>
    </submittedName>
</protein>